<dbReference type="PANTHER" id="PTHR40763:SF4">
    <property type="entry name" value="DUF1707 DOMAIN-CONTAINING PROTEIN"/>
    <property type="match status" value="1"/>
</dbReference>
<dbReference type="RefSeq" id="WP_308710592.1">
    <property type="nucleotide sequence ID" value="NZ_JAVHUY010000002.1"/>
</dbReference>
<keyword evidence="1" id="KW-0472">Membrane</keyword>
<accession>A0ABU0Z8H6</accession>
<gene>
    <name evidence="3" type="ORF">RB614_02080</name>
</gene>
<comment type="caution">
    <text evidence="3">The sequence shown here is derived from an EMBL/GenBank/DDBJ whole genome shotgun (WGS) entry which is preliminary data.</text>
</comment>
<evidence type="ECO:0000259" key="2">
    <source>
        <dbReference type="Pfam" id="PF08044"/>
    </source>
</evidence>
<keyword evidence="1" id="KW-0812">Transmembrane</keyword>
<dbReference type="PANTHER" id="PTHR40763">
    <property type="entry name" value="MEMBRANE PROTEIN-RELATED"/>
    <property type="match status" value="1"/>
</dbReference>
<reference evidence="3 4" key="1">
    <citation type="submission" date="2023-08" db="EMBL/GenBank/DDBJ databases">
        <title>Phytohabitans sansha sp. nov., isolated from marine sediment.</title>
        <authorList>
            <person name="Zhao Y."/>
            <person name="Yi K."/>
        </authorList>
    </citation>
    <scope>NUCLEOTIDE SEQUENCE [LARGE SCALE GENOMIC DNA]</scope>
    <source>
        <strain evidence="3 4">ZYX-F-186</strain>
    </source>
</reference>
<dbReference type="Proteomes" id="UP001230908">
    <property type="component" value="Unassembled WGS sequence"/>
</dbReference>
<feature type="transmembrane region" description="Helical" evidence="1">
    <location>
        <begin position="75"/>
        <end position="95"/>
    </location>
</feature>
<dbReference type="Pfam" id="PF08044">
    <property type="entry name" value="DUF1707"/>
    <property type="match status" value="1"/>
</dbReference>
<evidence type="ECO:0000313" key="3">
    <source>
        <dbReference type="EMBL" id="MDQ7903308.1"/>
    </source>
</evidence>
<protein>
    <submittedName>
        <fullName evidence="3">DUF1707 domain-containing protein</fullName>
    </submittedName>
</protein>
<feature type="domain" description="DUF1707" evidence="2">
    <location>
        <begin position="5"/>
        <end position="57"/>
    </location>
</feature>
<proteinExistence type="predicted"/>
<dbReference type="InterPro" id="IPR012551">
    <property type="entry name" value="DUF1707_SHOCT-like"/>
</dbReference>
<evidence type="ECO:0000256" key="1">
    <source>
        <dbReference type="SAM" id="Phobius"/>
    </source>
</evidence>
<keyword evidence="4" id="KW-1185">Reference proteome</keyword>
<dbReference type="EMBL" id="JAVHUY010000002">
    <property type="protein sequence ID" value="MDQ7903308.1"/>
    <property type="molecule type" value="Genomic_DNA"/>
</dbReference>
<name>A0ABU0Z8H6_9ACTN</name>
<keyword evidence="1" id="KW-1133">Transmembrane helix</keyword>
<evidence type="ECO:0000313" key="4">
    <source>
        <dbReference type="Proteomes" id="UP001230908"/>
    </source>
</evidence>
<sequence>MSGELRASDEDRHRVVDALHRHTEAGRLSLDEFTERVDSAYAARTLAELAAVTRDLPAESARTAPAAPDTGRRDLLVIFAVAGVALVLLLAFMALTR</sequence>
<organism evidence="3 4">
    <name type="scientific">Phytohabitans maris</name>
    <dbReference type="NCBI Taxonomy" id="3071409"/>
    <lineage>
        <taxon>Bacteria</taxon>
        <taxon>Bacillati</taxon>
        <taxon>Actinomycetota</taxon>
        <taxon>Actinomycetes</taxon>
        <taxon>Micromonosporales</taxon>
        <taxon>Micromonosporaceae</taxon>
    </lineage>
</organism>